<dbReference type="GO" id="GO:0006355">
    <property type="term" value="P:regulation of DNA-templated transcription"/>
    <property type="evidence" value="ECO:0007669"/>
    <property type="project" value="InterPro"/>
</dbReference>
<dbReference type="PROSITE" id="PS00622">
    <property type="entry name" value="HTH_LUXR_1"/>
    <property type="match status" value="1"/>
</dbReference>
<dbReference type="InterPro" id="IPR000792">
    <property type="entry name" value="Tscrpt_reg_LuxR_C"/>
</dbReference>
<dbReference type="OrthoDB" id="5560285at2"/>
<evidence type="ECO:0000259" key="1">
    <source>
        <dbReference type="PROSITE" id="PS00622"/>
    </source>
</evidence>
<comment type="caution">
    <text evidence="2">The sequence shown here is derived from an EMBL/GenBank/DDBJ whole genome shotgun (WGS) entry which is preliminary data.</text>
</comment>
<dbReference type="InterPro" id="IPR036388">
    <property type="entry name" value="WH-like_DNA-bd_sf"/>
</dbReference>
<keyword evidence="3" id="KW-1185">Reference proteome</keyword>
<evidence type="ECO:0000313" key="2">
    <source>
        <dbReference type="EMBL" id="ROS01397.1"/>
    </source>
</evidence>
<dbReference type="EMBL" id="RKHR01000004">
    <property type="protein sequence ID" value="ROS01397.1"/>
    <property type="molecule type" value="Genomic_DNA"/>
</dbReference>
<protein>
    <submittedName>
        <fullName evidence="2">Regulatory LuxR family protein</fullName>
    </submittedName>
</protein>
<evidence type="ECO:0000313" key="3">
    <source>
        <dbReference type="Proteomes" id="UP000275394"/>
    </source>
</evidence>
<organism evidence="2 3">
    <name type="scientific">Sinobacterium caligoides</name>
    <dbReference type="NCBI Taxonomy" id="933926"/>
    <lineage>
        <taxon>Bacteria</taxon>
        <taxon>Pseudomonadati</taxon>
        <taxon>Pseudomonadota</taxon>
        <taxon>Gammaproteobacteria</taxon>
        <taxon>Cellvibrionales</taxon>
        <taxon>Spongiibacteraceae</taxon>
        <taxon>Sinobacterium</taxon>
    </lineage>
</organism>
<sequence length="389" mass="43350">MTAKEPNITNNPNDSAIANYSTLLQSLYSCLSDSAGFSQFLGELCSHFNCHAVNLTGLNISPRLMTFGWSFGIPKAVENFYIEQNLIAHDTLIELALHQPAGAFYGANHIDPEARFLNKLDDSLKMWMESENIVDVAGMLVSNNDDSAIILTLYRNKEGGGYSHDDIAKLNLLAPHIRQAITLHQQLYFQSVDNISLKAALDSAPQASIVLSPLLEIIHANSKAKEWVEQVEHLDITNNNRVFFNNKEKNSEFQKHCYQLLHALGDAQLSSVAVFSIDDPYGLPIRVTLTPIGTDDEGEGYKALLMQFFDPNSSDLPRSAEIRKAFSLSPSESRVCEHLVRGFSAKEIAQKIDRKESTIRDNIKSIFLKTGYNRQVEVVAAILRTIPSH</sequence>
<dbReference type="PROSITE" id="PS51257">
    <property type="entry name" value="PROKAR_LIPOPROTEIN"/>
    <property type="match status" value="1"/>
</dbReference>
<dbReference type="Proteomes" id="UP000275394">
    <property type="component" value="Unassembled WGS sequence"/>
</dbReference>
<reference evidence="2 3" key="1">
    <citation type="submission" date="2018-11" db="EMBL/GenBank/DDBJ databases">
        <title>Genomic Encyclopedia of Type Strains, Phase IV (KMG-IV): sequencing the most valuable type-strain genomes for metagenomic binning, comparative biology and taxonomic classification.</title>
        <authorList>
            <person name="Goeker M."/>
        </authorList>
    </citation>
    <scope>NUCLEOTIDE SEQUENCE [LARGE SCALE GENOMIC DNA]</scope>
    <source>
        <strain evidence="2 3">DSM 100316</strain>
    </source>
</reference>
<dbReference type="RefSeq" id="WP_123712195.1">
    <property type="nucleotide sequence ID" value="NZ_RKHR01000004.1"/>
</dbReference>
<dbReference type="AlphaFoldDB" id="A0A3N2DNM3"/>
<gene>
    <name evidence="2" type="ORF">EDC56_1838</name>
</gene>
<dbReference type="SUPFAM" id="SSF46894">
    <property type="entry name" value="C-terminal effector domain of the bipartite response regulators"/>
    <property type="match status" value="1"/>
</dbReference>
<accession>A0A3N2DNM3</accession>
<dbReference type="Gene3D" id="1.10.10.10">
    <property type="entry name" value="Winged helix-like DNA-binding domain superfamily/Winged helix DNA-binding domain"/>
    <property type="match status" value="1"/>
</dbReference>
<dbReference type="GO" id="GO:0003677">
    <property type="term" value="F:DNA binding"/>
    <property type="evidence" value="ECO:0007669"/>
    <property type="project" value="InterPro"/>
</dbReference>
<feature type="domain" description="HTH luxR-type" evidence="1">
    <location>
        <begin position="342"/>
        <end position="369"/>
    </location>
</feature>
<dbReference type="InterPro" id="IPR016032">
    <property type="entry name" value="Sig_transdc_resp-reg_C-effctor"/>
</dbReference>
<name>A0A3N2DNM3_9GAMM</name>
<proteinExistence type="predicted"/>
<dbReference type="SMART" id="SM00421">
    <property type="entry name" value="HTH_LUXR"/>
    <property type="match status" value="1"/>
</dbReference>